<dbReference type="AlphaFoldDB" id="A0A4Y2BRC4"/>
<evidence type="ECO:0000313" key="2">
    <source>
        <dbReference type="Proteomes" id="UP000499080"/>
    </source>
</evidence>
<comment type="caution">
    <text evidence="1">The sequence shown here is derived from an EMBL/GenBank/DDBJ whole genome shotgun (WGS) entry which is preliminary data.</text>
</comment>
<reference evidence="1 2" key="1">
    <citation type="journal article" date="2019" name="Sci. Rep.">
        <title>Orb-weaving spider Araneus ventricosus genome elucidates the spidroin gene catalogue.</title>
        <authorList>
            <person name="Kono N."/>
            <person name="Nakamura H."/>
            <person name="Ohtoshi R."/>
            <person name="Moran D.A.P."/>
            <person name="Shinohara A."/>
            <person name="Yoshida Y."/>
            <person name="Fujiwara M."/>
            <person name="Mori M."/>
            <person name="Tomita M."/>
            <person name="Arakawa K."/>
        </authorList>
    </citation>
    <scope>NUCLEOTIDE SEQUENCE [LARGE SCALE GENOMIC DNA]</scope>
</reference>
<dbReference type="EMBL" id="BGPR01000105">
    <property type="protein sequence ID" value="GBL94742.1"/>
    <property type="molecule type" value="Genomic_DNA"/>
</dbReference>
<dbReference type="PROSITE" id="PS51257">
    <property type="entry name" value="PROKAR_LIPOPROTEIN"/>
    <property type="match status" value="1"/>
</dbReference>
<sequence>MEKYPSMQLLWLCTTRCGLGGSGMYGCMGWVREGGMHRGTGMEIPMEEDSPRCTFELQMNLSRICILILLRYLLDAELELVVVLNECGQQREREITGKGKLVKPLEIGHLLP</sequence>
<proteinExistence type="predicted"/>
<evidence type="ECO:0000313" key="1">
    <source>
        <dbReference type="EMBL" id="GBL94742.1"/>
    </source>
</evidence>
<dbReference type="Proteomes" id="UP000499080">
    <property type="component" value="Unassembled WGS sequence"/>
</dbReference>
<protein>
    <submittedName>
        <fullName evidence="1">Uncharacterized protein</fullName>
    </submittedName>
</protein>
<accession>A0A4Y2BRC4</accession>
<name>A0A4Y2BRC4_ARAVE</name>
<keyword evidence="2" id="KW-1185">Reference proteome</keyword>
<gene>
    <name evidence="1" type="ORF">AVEN_244728_1</name>
</gene>
<organism evidence="1 2">
    <name type="scientific">Araneus ventricosus</name>
    <name type="common">Orbweaver spider</name>
    <name type="synonym">Epeira ventricosa</name>
    <dbReference type="NCBI Taxonomy" id="182803"/>
    <lineage>
        <taxon>Eukaryota</taxon>
        <taxon>Metazoa</taxon>
        <taxon>Ecdysozoa</taxon>
        <taxon>Arthropoda</taxon>
        <taxon>Chelicerata</taxon>
        <taxon>Arachnida</taxon>
        <taxon>Araneae</taxon>
        <taxon>Araneomorphae</taxon>
        <taxon>Entelegynae</taxon>
        <taxon>Araneoidea</taxon>
        <taxon>Araneidae</taxon>
        <taxon>Araneus</taxon>
    </lineage>
</organism>